<proteinExistence type="inferred from homology"/>
<name>A0ABS1LYH1_9NOCA</name>
<dbReference type="Gene3D" id="1.10.510.10">
    <property type="entry name" value="Transferase(Phosphotransferase) domain 1"/>
    <property type="match status" value="2"/>
</dbReference>
<dbReference type="InterPro" id="IPR001245">
    <property type="entry name" value="Ser-Thr/Tyr_kinase_cat_dom"/>
</dbReference>
<organism evidence="13 14">
    <name type="scientific">Nocardia acididurans</name>
    <dbReference type="NCBI Taxonomy" id="2802282"/>
    <lineage>
        <taxon>Bacteria</taxon>
        <taxon>Bacillati</taxon>
        <taxon>Actinomycetota</taxon>
        <taxon>Actinomycetes</taxon>
        <taxon>Mycobacteriales</taxon>
        <taxon>Nocardiaceae</taxon>
        <taxon>Nocardia</taxon>
    </lineage>
</organism>
<dbReference type="Proteomes" id="UP000602198">
    <property type="component" value="Unassembled WGS sequence"/>
</dbReference>
<comment type="subcellular location">
    <subcellularLocation>
        <location evidence="1">Cytoplasm</location>
        <location evidence="1">Cytoskeleton</location>
        <location evidence="1">Microtubule organizing center</location>
        <location evidence="1">Centrosome</location>
    </subcellularLocation>
    <subcellularLocation>
        <location evidence="2">Cytoplasm</location>
        <location evidence="2">Cytoskeleton</location>
        <location evidence="2">Spindle pole</location>
    </subcellularLocation>
</comment>
<dbReference type="EMBL" id="JAERRJ010000001">
    <property type="protein sequence ID" value="MBL1073286.1"/>
    <property type="molecule type" value="Genomic_DNA"/>
</dbReference>
<dbReference type="Pfam" id="PF07714">
    <property type="entry name" value="PK_Tyr_Ser-Thr"/>
    <property type="match status" value="1"/>
</dbReference>
<dbReference type="SMART" id="SM00220">
    <property type="entry name" value="S_TKc"/>
    <property type="match status" value="1"/>
</dbReference>
<evidence type="ECO:0000256" key="4">
    <source>
        <dbReference type="ARBA" id="ARBA00022527"/>
    </source>
</evidence>
<feature type="transmembrane region" description="Helical" evidence="11">
    <location>
        <begin position="535"/>
        <end position="556"/>
    </location>
</feature>
<dbReference type="GO" id="GO:0004674">
    <property type="term" value="F:protein serine/threonine kinase activity"/>
    <property type="evidence" value="ECO:0007669"/>
    <property type="project" value="UniProtKB-KW"/>
</dbReference>
<dbReference type="PROSITE" id="PS00107">
    <property type="entry name" value="PROTEIN_KINASE_ATP"/>
    <property type="match status" value="1"/>
</dbReference>
<keyword evidence="11" id="KW-0472">Membrane</keyword>
<evidence type="ECO:0000313" key="14">
    <source>
        <dbReference type="Proteomes" id="UP000602198"/>
    </source>
</evidence>
<reference evidence="13 14" key="1">
    <citation type="submission" date="2021-01" db="EMBL/GenBank/DDBJ databases">
        <title>WGS of actinomycetes isolated from Thailand.</title>
        <authorList>
            <person name="Thawai C."/>
        </authorList>
    </citation>
    <scope>NUCLEOTIDE SEQUENCE [LARGE SCALE GENOMIC DNA]</scope>
    <source>
        <strain evidence="13 14">LPG 2</strain>
    </source>
</reference>
<accession>A0ABS1LYH1</accession>
<dbReference type="PROSITE" id="PS00108">
    <property type="entry name" value="PROTEIN_KINASE_ST"/>
    <property type="match status" value="1"/>
</dbReference>
<keyword evidence="11" id="KW-1133">Transmembrane helix</keyword>
<dbReference type="InterPro" id="IPR017441">
    <property type="entry name" value="Protein_kinase_ATP_BS"/>
</dbReference>
<evidence type="ECO:0000256" key="11">
    <source>
        <dbReference type="SAM" id="Phobius"/>
    </source>
</evidence>
<keyword evidence="5" id="KW-0808">Transferase</keyword>
<keyword evidence="4 13" id="KW-0723">Serine/threonine-protein kinase</keyword>
<feature type="transmembrane region" description="Helical" evidence="11">
    <location>
        <begin position="677"/>
        <end position="697"/>
    </location>
</feature>
<keyword evidence="11" id="KW-0812">Transmembrane</keyword>
<keyword evidence="7 13" id="KW-0418">Kinase</keyword>
<dbReference type="PROSITE" id="PS50011">
    <property type="entry name" value="PROTEIN_KINASE_DOM"/>
    <property type="match status" value="1"/>
</dbReference>
<keyword evidence="6 10" id="KW-0547">Nucleotide-binding</keyword>
<dbReference type="PANTHER" id="PTHR43289">
    <property type="entry name" value="MITOGEN-ACTIVATED PROTEIN KINASE KINASE KINASE 20-RELATED"/>
    <property type="match status" value="1"/>
</dbReference>
<dbReference type="InterPro" id="IPR011009">
    <property type="entry name" value="Kinase-like_dom_sf"/>
</dbReference>
<keyword evidence="9" id="KW-0206">Cytoskeleton</keyword>
<evidence type="ECO:0000256" key="8">
    <source>
        <dbReference type="ARBA" id="ARBA00022840"/>
    </source>
</evidence>
<sequence>MVHTDGTSVGAAIDSDAGAEARSLLSVIAARFTAAWEATGSPPDLAEFLPDAPGLRRLCLIELIKVDLEYRWIRYDFPKRLAEYRTEYDELRHGPLPPDLAYEEFHALRRSGRGPDHSGYPTEAGSTAAAWETRDYRSTLIARPAAVEALEGIEVGDRVDDFDLLVELGAGAFARVFLARQRSMQRLVAVKVSQNHGTESETLAQLDHENIVRVFDQRLLAERELKLLYMQYIPGGTLSKVLRLVRERPPEQRSGGLLLEAVDAAMRDKGGLVPGESQTRLLVQQRSWPETVAWLGSRLARALDYAADNGVLHRDIKPANILLTVDGVPKLADFNISFSSHVAGTSPLAYFGGSLAYMSPEQLAACHPQLPDTAEDLDGRSDIYALGVVLWELLTGKRPFDDETRAGDSESSLERMLALRRQVVDPARLEDLPPDCPPTLRRVLLRCLAPRRADRWPTGAALAQQLDLVLDHRARDLVDPPADSWRARVGPWSLLVLITVASAAGGVVGAVYTNLHNGPLWDLWFSEQEQHTLRVIGSGMALFSTSAAVGLTNYLCRKGFFVWRGLRKGRTYAPEKLARGRLDTLRDGDRVAVVAFAWWVASALVASAAMIAFTDLAPGRMLNLAATLLVSGAIAVAYPFFVVTFFVVRCFYPRLLSHGETANDHHALRALGRRCTMYLVVAAALPLIGVVISLIFLTPHEVSLVIDPIKWLCLVAVLGFVLDYWLFRRLEADLRAFERAFSDPLMSGSTVRISPAT</sequence>
<evidence type="ECO:0000256" key="7">
    <source>
        <dbReference type="ARBA" id="ARBA00022777"/>
    </source>
</evidence>
<feature type="transmembrane region" description="Helical" evidence="11">
    <location>
        <begin position="494"/>
        <end position="515"/>
    </location>
</feature>
<gene>
    <name evidence="13" type="ORF">JK358_02640</name>
</gene>
<dbReference type="PANTHER" id="PTHR43289:SF34">
    <property type="entry name" value="SERINE_THREONINE-PROTEIN KINASE YBDM-RELATED"/>
    <property type="match status" value="1"/>
</dbReference>
<dbReference type="InterPro" id="IPR008271">
    <property type="entry name" value="Ser/Thr_kinase_AS"/>
</dbReference>
<feature type="transmembrane region" description="Helical" evidence="11">
    <location>
        <begin position="591"/>
        <end position="613"/>
    </location>
</feature>
<comment type="similarity">
    <text evidence="3">Belongs to the protein kinase superfamily. NEK Ser/Thr protein kinase family. NIMA subfamily.</text>
</comment>
<dbReference type="RefSeq" id="WP_201943068.1">
    <property type="nucleotide sequence ID" value="NZ_JAERRJ010000001.1"/>
</dbReference>
<evidence type="ECO:0000256" key="6">
    <source>
        <dbReference type="ARBA" id="ARBA00022741"/>
    </source>
</evidence>
<evidence type="ECO:0000256" key="9">
    <source>
        <dbReference type="ARBA" id="ARBA00023212"/>
    </source>
</evidence>
<evidence type="ECO:0000256" key="10">
    <source>
        <dbReference type="PROSITE-ProRule" id="PRU10141"/>
    </source>
</evidence>
<evidence type="ECO:0000313" key="13">
    <source>
        <dbReference type="EMBL" id="MBL1073286.1"/>
    </source>
</evidence>
<keyword evidence="9" id="KW-0963">Cytoplasm</keyword>
<dbReference type="SUPFAM" id="SSF56112">
    <property type="entry name" value="Protein kinase-like (PK-like)"/>
    <property type="match status" value="1"/>
</dbReference>
<evidence type="ECO:0000256" key="1">
    <source>
        <dbReference type="ARBA" id="ARBA00004300"/>
    </source>
</evidence>
<keyword evidence="14" id="KW-1185">Reference proteome</keyword>
<feature type="transmembrane region" description="Helical" evidence="11">
    <location>
        <begin position="709"/>
        <end position="727"/>
    </location>
</feature>
<feature type="binding site" evidence="10">
    <location>
        <position position="191"/>
    </location>
    <ligand>
        <name>ATP</name>
        <dbReference type="ChEBI" id="CHEBI:30616"/>
    </ligand>
</feature>
<evidence type="ECO:0000256" key="3">
    <source>
        <dbReference type="ARBA" id="ARBA00010886"/>
    </source>
</evidence>
<dbReference type="InterPro" id="IPR000719">
    <property type="entry name" value="Prot_kinase_dom"/>
</dbReference>
<evidence type="ECO:0000259" key="12">
    <source>
        <dbReference type="PROSITE" id="PS50011"/>
    </source>
</evidence>
<dbReference type="CDD" id="cd14014">
    <property type="entry name" value="STKc_PknB_like"/>
    <property type="match status" value="1"/>
</dbReference>
<keyword evidence="8 10" id="KW-0067">ATP-binding</keyword>
<protein>
    <submittedName>
        <fullName evidence="13">Serine/threonine protein kinase</fullName>
    </submittedName>
</protein>
<feature type="domain" description="Protein kinase" evidence="12">
    <location>
        <begin position="162"/>
        <end position="470"/>
    </location>
</feature>
<evidence type="ECO:0000256" key="2">
    <source>
        <dbReference type="ARBA" id="ARBA00004647"/>
    </source>
</evidence>
<feature type="transmembrane region" description="Helical" evidence="11">
    <location>
        <begin position="625"/>
        <end position="648"/>
    </location>
</feature>
<comment type="caution">
    <text evidence="13">The sequence shown here is derived from an EMBL/GenBank/DDBJ whole genome shotgun (WGS) entry which is preliminary data.</text>
</comment>
<evidence type="ECO:0000256" key="5">
    <source>
        <dbReference type="ARBA" id="ARBA00022679"/>
    </source>
</evidence>